<accession>A0A2N8I195</accession>
<dbReference type="Gene3D" id="3.40.50.1110">
    <property type="entry name" value="SGNH hydrolase"/>
    <property type="match status" value="1"/>
</dbReference>
<dbReference type="Proteomes" id="UP000235914">
    <property type="component" value="Unassembled WGS sequence"/>
</dbReference>
<dbReference type="PANTHER" id="PTHR30383">
    <property type="entry name" value="THIOESTERASE 1/PROTEASE 1/LYSOPHOSPHOLIPASE L1"/>
    <property type="match status" value="1"/>
</dbReference>
<dbReference type="InterPro" id="IPR051532">
    <property type="entry name" value="Ester_Hydrolysis_Enzymes"/>
</dbReference>
<dbReference type="AlphaFoldDB" id="A0A2N8I195"/>
<dbReference type="RefSeq" id="WP_022198475.1">
    <property type="nucleotide sequence ID" value="NZ_BAABSF010000004.1"/>
</dbReference>
<evidence type="ECO:0000313" key="1">
    <source>
        <dbReference type="EMBL" id="PNC56911.1"/>
    </source>
</evidence>
<protein>
    <submittedName>
        <fullName evidence="1">Uncharacterized protein</fullName>
    </submittedName>
</protein>
<name>A0A2N8I195_9BACT</name>
<sequence length="325" mass="35489">MNLHLILASLTATLSLGIAAQAAPAKVACVGDSITFGTGLKPGETRYPQVLATLMGPDFDVRGFGNPGKTAGDYPGQAGRWYGSTREHKQALEFKADIYICNLGINDTGRWWNPELFSKGYDALLHAWKNANPKTRFFAWGLLGPDYRGPLNKKAFPGNCYPDVRKYAGSDNGSSANRPEAEKLIAAVARKYKVSLFDALHPLSDHPEWYVDGLHPTEQGARRIAEITFAKLAKSLRLKQPAPRLEPGTGNVIINNPGNSGILLDGWKLTDGTNTLIFENSTVIHPKDRLIIAIGPETQKDPTKPLQIKSSQSPAAFRLIPAKKY</sequence>
<comment type="caution">
    <text evidence="1">The sequence shown here is derived from an EMBL/GenBank/DDBJ whole genome shotgun (WGS) entry which is preliminary data.</text>
</comment>
<evidence type="ECO:0000313" key="2">
    <source>
        <dbReference type="Proteomes" id="UP000235914"/>
    </source>
</evidence>
<dbReference type="InterPro" id="IPR013830">
    <property type="entry name" value="SGNH_hydro"/>
</dbReference>
<dbReference type="Pfam" id="PF13472">
    <property type="entry name" value="Lipase_GDSL_2"/>
    <property type="match status" value="1"/>
</dbReference>
<reference evidence="1 2" key="1">
    <citation type="journal article" date="2017" name="BMC Genomics">
        <title>Genome sequencing of 39 Akkermansia muciniphila isolates reveals its population structure, genomic and functional diverisity, and global distribution in mammalian gut microbiotas.</title>
        <authorList>
            <person name="Guo X."/>
            <person name="Li S."/>
            <person name="Zhang J."/>
            <person name="Wu F."/>
            <person name="Li X."/>
            <person name="Wu D."/>
            <person name="Zhang M."/>
            <person name="Ou Z."/>
            <person name="Jie Z."/>
            <person name="Yan Q."/>
            <person name="Li P."/>
            <person name="Yi J."/>
            <person name="Peng Y."/>
        </authorList>
    </citation>
    <scope>NUCLEOTIDE SEQUENCE [LARGE SCALE GENOMIC DNA]</scope>
    <source>
        <strain evidence="1 2">GP43</strain>
    </source>
</reference>
<gene>
    <name evidence="1" type="ORF">CXU09_04870</name>
</gene>
<dbReference type="EMBL" id="PJKN01000002">
    <property type="protein sequence ID" value="PNC56911.1"/>
    <property type="molecule type" value="Genomic_DNA"/>
</dbReference>
<dbReference type="InterPro" id="IPR036514">
    <property type="entry name" value="SGNH_hydro_sf"/>
</dbReference>
<organism evidence="1 2">
    <name type="scientific">Akkermansia muciniphila</name>
    <dbReference type="NCBI Taxonomy" id="239935"/>
    <lineage>
        <taxon>Bacteria</taxon>
        <taxon>Pseudomonadati</taxon>
        <taxon>Verrucomicrobiota</taxon>
        <taxon>Verrucomicrobiia</taxon>
        <taxon>Verrucomicrobiales</taxon>
        <taxon>Akkermansiaceae</taxon>
        <taxon>Akkermansia</taxon>
    </lineage>
</organism>
<dbReference type="SUPFAM" id="SSF52266">
    <property type="entry name" value="SGNH hydrolase"/>
    <property type="match status" value="1"/>
</dbReference>
<proteinExistence type="predicted"/>
<dbReference type="GO" id="GO:0016788">
    <property type="term" value="F:hydrolase activity, acting on ester bonds"/>
    <property type="evidence" value="ECO:0007669"/>
    <property type="project" value="UniProtKB-ARBA"/>
</dbReference>